<keyword evidence="2" id="KW-1185">Reference proteome</keyword>
<proteinExistence type="predicted"/>
<reference evidence="1 2" key="1">
    <citation type="submission" date="2021-05" db="EMBL/GenBank/DDBJ databases">
        <title>Bacteria Genome sequencing.</title>
        <authorList>
            <person name="Takabe Y."/>
            <person name="Nakajima Y."/>
            <person name="Suzuki S."/>
            <person name="Shiozaki T."/>
        </authorList>
    </citation>
    <scope>NUCLEOTIDE SEQUENCE [LARGE SCALE GENOMIC DNA]</scope>
    <source>
        <strain evidence="1 2">AI_62</strain>
    </source>
</reference>
<evidence type="ECO:0000313" key="2">
    <source>
        <dbReference type="Proteomes" id="UP000786693"/>
    </source>
</evidence>
<evidence type="ECO:0008006" key="3">
    <source>
        <dbReference type="Google" id="ProtNLM"/>
    </source>
</evidence>
<name>A0ABQ4NMZ2_9RHOB</name>
<comment type="caution">
    <text evidence="1">The sequence shown here is derived from an EMBL/GenBank/DDBJ whole genome shotgun (WGS) entry which is preliminary data.</text>
</comment>
<accession>A0ABQ4NMZ2</accession>
<dbReference type="EMBL" id="BPFH01000003">
    <property type="protein sequence ID" value="GIT95487.1"/>
    <property type="molecule type" value="Genomic_DNA"/>
</dbReference>
<protein>
    <recommendedName>
        <fullName evidence="3">MetA-pathway of phenol degradation</fullName>
    </recommendedName>
</protein>
<evidence type="ECO:0000313" key="1">
    <source>
        <dbReference type="EMBL" id="GIT95487.1"/>
    </source>
</evidence>
<sequence>MVLLLLLAHPASAGPWVRPQGEAYVFIGHEEGKDGWTSIYAEYGGARQLTWGLDTGGHAMGSVLGDPDIPLDGRIRVFARLPVLSSEAARATRPGWLSPWLFAVEASIGLDRETNGDQAERVGLGLTAGRPLDTAYGTGWTTFDLRATAGGGKRRRLNAQYVVGVKPTDRLTLELGLFAEHETDLSTTIAPTVEYKIGDLGGARLGVSFKDGGDTILRVGWARSF</sequence>
<gene>
    <name evidence="1" type="ORF">JANAI62_21100</name>
</gene>
<dbReference type="Proteomes" id="UP000786693">
    <property type="component" value="Unassembled WGS sequence"/>
</dbReference>
<dbReference type="RefSeq" id="WP_220748975.1">
    <property type="nucleotide sequence ID" value="NZ_BPFH01000003.1"/>
</dbReference>
<organism evidence="1 2">
    <name type="scientific">Jannaschia pagri</name>
    <dbReference type="NCBI Taxonomy" id="2829797"/>
    <lineage>
        <taxon>Bacteria</taxon>
        <taxon>Pseudomonadati</taxon>
        <taxon>Pseudomonadota</taxon>
        <taxon>Alphaproteobacteria</taxon>
        <taxon>Rhodobacterales</taxon>
        <taxon>Roseobacteraceae</taxon>
        <taxon>Jannaschia</taxon>
    </lineage>
</organism>